<evidence type="ECO:0000313" key="2">
    <source>
        <dbReference type="Proteomes" id="UP000241885"/>
    </source>
</evidence>
<dbReference type="EMBL" id="CP028339">
    <property type="protein sequence ID" value="AVR87886.1"/>
    <property type="molecule type" value="Genomic_DNA"/>
</dbReference>
<keyword evidence="2" id="KW-1185">Reference proteome</keyword>
<proteinExistence type="predicted"/>
<dbReference type="KEGG" id="tak:Tharo_0944"/>
<name>A0A2R4BKN5_THAAR</name>
<dbReference type="AlphaFoldDB" id="A0A2R4BKN5"/>
<dbReference type="CDD" id="cd02440">
    <property type="entry name" value="AdoMet_MTases"/>
    <property type="match status" value="1"/>
</dbReference>
<dbReference type="PANTHER" id="PTHR43861">
    <property type="entry name" value="TRANS-ACONITATE 2-METHYLTRANSFERASE-RELATED"/>
    <property type="match status" value="1"/>
</dbReference>
<accession>A0A2R4BKN5</accession>
<protein>
    <submittedName>
        <fullName evidence="1">Uncharacterized protein</fullName>
    </submittedName>
</protein>
<sequence length="398" mass="43610">METAPPGASPAWVQRLGERLQRWPRLHRFAHGCWRKGLAALPALSRRPLLFYSLRWMRWLATLPRLADWVGAHQARLDEAGAALQRQAQTQAQLHDQLRTEAERQDARAAQLQDALAEGLAQAASERARLEARQVLMHETLAALMQETARLKAAPGTPRPASGADGETRPAAPLSATMARFYQDFEDAWRGAPETIRARVAHYLPPVQAARAGTTEAPFADLGCGRGEWLAVLSEAGLVAFGVDSNSAAIERCRAQDLSVAEADLLDWLRRREAASLGGIGALHVVEHLPFETLVDVLDEALRVLRPGGVLILETPDPANLLVATHSFWLDPSHLRPIPADLLAFTVRSRGFADVQVERLHPADEDLRFPPGDAVGDRFNTLLYGPQDYAVIARKAAG</sequence>
<dbReference type="InterPro" id="IPR029063">
    <property type="entry name" value="SAM-dependent_MTases_sf"/>
</dbReference>
<evidence type="ECO:0000313" key="1">
    <source>
        <dbReference type="EMBL" id="AVR87886.1"/>
    </source>
</evidence>
<gene>
    <name evidence="1" type="ORF">Tharo_0944</name>
</gene>
<organism evidence="1 2">
    <name type="scientific">Thauera aromatica K172</name>
    <dbReference type="NCBI Taxonomy" id="44139"/>
    <lineage>
        <taxon>Bacteria</taxon>
        <taxon>Pseudomonadati</taxon>
        <taxon>Pseudomonadota</taxon>
        <taxon>Betaproteobacteria</taxon>
        <taxon>Rhodocyclales</taxon>
        <taxon>Zoogloeaceae</taxon>
        <taxon>Thauera</taxon>
    </lineage>
</organism>
<dbReference type="Gene3D" id="3.40.50.150">
    <property type="entry name" value="Vaccinia Virus protein VP39"/>
    <property type="match status" value="1"/>
</dbReference>
<dbReference type="SUPFAM" id="SSF53335">
    <property type="entry name" value="S-adenosyl-L-methionine-dependent methyltransferases"/>
    <property type="match status" value="1"/>
</dbReference>
<dbReference type="Proteomes" id="UP000241885">
    <property type="component" value="Chromosome"/>
</dbReference>
<reference evidence="1 2" key="1">
    <citation type="submission" date="2018-03" db="EMBL/GenBank/DDBJ databases">
        <title>Complete genome sequence of Thauera aromatica, a model organism for studying aromatic compound degradation under denitrifying conditions.</title>
        <authorList>
            <person name="Lo H.-Y."/>
            <person name="Goris T."/>
            <person name="Boll M."/>
            <person name="Mueller J.A."/>
        </authorList>
    </citation>
    <scope>NUCLEOTIDE SEQUENCE [LARGE SCALE GENOMIC DNA]</scope>
    <source>
        <strain evidence="1 2">K172</strain>
    </source>
</reference>
<dbReference type="Pfam" id="PF13489">
    <property type="entry name" value="Methyltransf_23"/>
    <property type="match status" value="1"/>
</dbReference>